<dbReference type="InterPro" id="IPR006728">
    <property type="entry name" value="YezG-like"/>
</dbReference>
<dbReference type="AlphaFoldDB" id="A0A1G7A242"/>
<dbReference type="InterPro" id="IPR036170">
    <property type="entry name" value="YezG-like_sf"/>
</dbReference>
<dbReference type="Proteomes" id="UP000198823">
    <property type="component" value="Unassembled WGS sequence"/>
</dbReference>
<evidence type="ECO:0008006" key="3">
    <source>
        <dbReference type="Google" id="ProtNLM"/>
    </source>
</evidence>
<accession>A0A1G7A242</accession>
<proteinExistence type="predicted"/>
<name>A0A1G7A242_9BACL</name>
<dbReference type="Pfam" id="PF04634">
    <property type="entry name" value="YezG-like"/>
    <property type="match status" value="1"/>
</dbReference>
<protein>
    <recommendedName>
        <fullName evidence="3">DUF600 family protein</fullName>
    </recommendedName>
</protein>
<gene>
    <name evidence="1" type="ORF">SAMN04488126_103162</name>
</gene>
<evidence type="ECO:0000313" key="2">
    <source>
        <dbReference type="Proteomes" id="UP000198823"/>
    </source>
</evidence>
<dbReference type="Gene3D" id="3.30.500.20">
    <property type="entry name" value="BH3703-like domains"/>
    <property type="match status" value="1"/>
</dbReference>
<dbReference type="EMBL" id="FNAR01000003">
    <property type="protein sequence ID" value="SDE08892.1"/>
    <property type="molecule type" value="Genomic_DNA"/>
</dbReference>
<evidence type="ECO:0000313" key="1">
    <source>
        <dbReference type="EMBL" id="SDE08892.1"/>
    </source>
</evidence>
<sequence>MDTTNLEALTQQLIEKIIGSIPTDWDKVMFYGENRGERAEYFYYFFRKDSTEYLPDAEMHYILDLERTEDYYELTGDIQHLILMLAKEFEALGREPFTTMKLTIDDADGLDLNFGYDGLRDKRAADYELKFTEKYVVPEWKARGGRPEKSAMRRVFELFFK</sequence>
<reference evidence="1 2" key="1">
    <citation type="submission" date="2016-10" db="EMBL/GenBank/DDBJ databases">
        <authorList>
            <person name="de Groot N.N."/>
        </authorList>
    </citation>
    <scope>NUCLEOTIDE SEQUENCE [LARGE SCALE GENOMIC DNA]</scope>
    <source>
        <strain evidence="1 2">CGMCC 1.6762</strain>
    </source>
</reference>
<organism evidence="1 2">
    <name type="scientific">Bhargavaea beijingensis</name>
    <dbReference type="NCBI Taxonomy" id="426756"/>
    <lineage>
        <taxon>Bacteria</taxon>
        <taxon>Bacillati</taxon>
        <taxon>Bacillota</taxon>
        <taxon>Bacilli</taxon>
        <taxon>Bacillales</taxon>
        <taxon>Caryophanaceae</taxon>
        <taxon>Bhargavaea</taxon>
    </lineage>
</organism>
<dbReference type="OrthoDB" id="1633905at2"/>
<dbReference type="SUPFAM" id="SSF160424">
    <property type="entry name" value="BH3703-like"/>
    <property type="match status" value="1"/>
</dbReference>
<dbReference type="RefSeq" id="WP_092094843.1">
    <property type="nucleotide sequence ID" value="NZ_FNAR01000003.1"/>
</dbReference>